<dbReference type="Pfam" id="PF02586">
    <property type="entry name" value="SRAP"/>
    <property type="match status" value="1"/>
</dbReference>
<dbReference type="SUPFAM" id="SSF143081">
    <property type="entry name" value="BB1717-like"/>
    <property type="match status" value="1"/>
</dbReference>
<gene>
    <name evidence="1" type="ORF">DFR24_2238</name>
</gene>
<dbReference type="GO" id="GO:0003697">
    <property type="term" value="F:single-stranded DNA binding"/>
    <property type="evidence" value="ECO:0007669"/>
    <property type="project" value="InterPro"/>
</dbReference>
<evidence type="ECO:0000313" key="2">
    <source>
        <dbReference type="Proteomes" id="UP000295341"/>
    </source>
</evidence>
<keyword evidence="2" id="KW-1185">Reference proteome</keyword>
<dbReference type="EMBL" id="SOBT01000008">
    <property type="protein sequence ID" value="TDU32831.1"/>
    <property type="molecule type" value="Genomic_DNA"/>
</dbReference>
<dbReference type="Gene3D" id="3.90.1680.10">
    <property type="entry name" value="SOS response associated peptidase-like"/>
    <property type="match status" value="1"/>
</dbReference>
<dbReference type="Proteomes" id="UP000295341">
    <property type="component" value="Unassembled WGS sequence"/>
</dbReference>
<reference evidence="1 2" key="1">
    <citation type="submission" date="2019-03" db="EMBL/GenBank/DDBJ databases">
        <title>Genomic Encyclopedia of Type Strains, Phase IV (KMG-IV): sequencing the most valuable type-strain genomes for metagenomic binning, comparative biology and taxonomic classification.</title>
        <authorList>
            <person name="Goeker M."/>
        </authorList>
    </citation>
    <scope>NUCLEOTIDE SEQUENCE [LARGE SCALE GENOMIC DNA]</scope>
    <source>
        <strain evidence="1 2">DSM 26377</strain>
    </source>
</reference>
<protein>
    <submittedName>
        <fullName evidence="1">SOS response associated peptidase (SRAP)</fullName>
    </submittedName>
</protein>
<dbReference type="AlphaFoldDB" id="A0A4R7PGN6"/>
<proteinExistence type="predicted"/>
<dbReference type="InterPro" id="IPR003738">
    <property type="entry name" value="SRAP"/>
</dbReference>
<sequence length="313" mass="35927">MVKQRYSEYVRVFGARVDIDEFARLYVFRSQGGAVKIPKGMDANFDEPGTDGERAIKSLIQTYNKSNSEKWEQEIFKQRRRLADAERALHAKPTKKAANDKRIATNRIEQMLGWLDDLKRTEPKSRDSRIFSKSYCPVMVFENGHRVVKPMRYLCRPAGMPASFDEKYPGCFNARRDNLEGFWKNQFGQTHGIVLATSFFENVSRHRLEDRELRHGESEENVRIEFRPQTGGVMHAACLWSRWIGPDGSELLSFAAITDEPPAEVAATGHDRCIIPIDPGNIDAWLDPNGDLVKSYAILDARERPYYEHRLAA</sequence>
<evidence type="ECO:0000313" key="1">
    <source>
        <dbReference type="EMBL" id="TDU32831.1"/>
    </source>
</evidence>
<organism evidence="1 2">
    <name type="scientific">Panacagrimonas perspica</name>
    <dbReference type="NCBI Taxonomy" id="381431"/>
    <lineage>
        <taxon>Bacteria</taxon>
        <taxon>Pseudomonadati</taxon>
        <taxon>Pseudomonadota</taxon>
        <taxon>Gammaproteobacteria</taxon>
        <taxon>Nevskiales</taxon>
        <taxon>Nevskiaceae</taxon>
        <taxon>Panacagrimonas</taxon>
    </lineage>
</organism>
<dbReference type="InterPro" id="IPR036590">
    <property type="entry name" value="SRAP-like"/>
</dbReference>
<dbReference type="GO" id="GO:0106300">
    <property type="term" value="P:protein-DNA covalent cross-linking repair"/>
    <property type="evidence" value="ECO:0007669"/>
    <property type="project" value="InterPro"/>
</dbReference>
<comment type="caution">
    <text evidence="1">The sequence shown here is derived from an EMBL/GenBank/DDBJ whole genome shotgun (WGS) entry which is preliminary data.</text>
</comment>
<accession>A0A4R7PGN6</accession>
<name>A0A4R7PGN6_9GAMM</name>